<organism evidence="1">
    <name type="scientific">Hexamita inflata</name>
    <dbReference type="NCBI Taxonomy" id="28002"/>
    <lineage>
        <taxon>Eukaryota</taxon>
        <taxon>Metamonada</taxon>
        <taxon>Diplomonadida</taxon>
        <taxon>Hexamitidae</taxon>
        <taxon>Hexamitinae</taxon>
        <taxon>Hexamita</taxon>
    </lineage>
</organism>
<evidence type="ECO:0000313" key="1">
    <source>
        <dbReference type="EMBL" id="CAI9916122.1"/>
    </source>
</evidence>
<dbReference type="EMBL" id="CATOUU010000094">
    <property type="protein sequence ID" value="CAI9916122.1"/>
    <property type="molecule type" value="Genomic_DNA"/>
</dbReference>
<reference evidence="1" key="1">
    <citation type="submission" date="2023-06" db="EMBL/GenBank/DDBJ databases">
        <authorList>
            <person name="Kurt Z."/>
        </authorList>
    </citation>
    <scope>NUCLEOTIDE SEQUENCE</scope>
</reference>
<evidence type="ECO:0000313" key="3">
    <source>
        <dbReference type="Proteomes" id="UP001642409"/>
    </source>
</evidence>
<proteinExistence type="predicted"/>
<reference evidence="2 3" key="2">
    <citation type="submission" date="2024-07" db="EMBL/GenBank/DDBJ databases">
        <authorList>
            <person name="Akdeniz Z."/>
        </authorList>
    </citation>
    <scope>NUCLEOTIDE SEQUENCE [LARGE SCALE GENOMIC DNA]</scope>
</reference>
<dbReference type="EMBL" id="CAXDID020000242">
    <property type="protein sequence ID" value="CAL6062868.1"/>
    <property type="molecule type" value="Genomic_DNA"/>
</dbReference>
<name>A0AA86TH95_9EUKA</name>
<dbReference type="Proteomes" id="UP001642409">
    <property type="component" value="Unassembled WGS sequence"/>
</dbReference>
<keyword evidence="3" id="KW-1185">Reference proteome</keyword>
<protein>
    <submittedName>
        <fullName evidence="2">Hypothetical_protein</fullName>
    </submittedName>
</protein>
<comment type="caution">
    <text evidence="1">The sequence shown here is derived from an EMBL/GenBank/DDBJ whole genome shotgun (WGS) entry which is preliminary data.</text>
</comment>
<dbReference type="AlphaFoldDB" id="A0AA86TH95"/>
<accession>A0AA86TH95</accession>
<sequence>MLFNENQLEVIQSNQQNFSQLVGHNSALVLVSSNQVFTANFSFQNNVPSITVNTQPVYIGAKPYLIQFQNNTFIFDVCVSNKLFKLVNSELQLINEFTQEISDVKILSSFIVFSSSSKQFVLDLSSDLQLFENNTIIPIEPELSCFGLLPSPLFFKHFNINLVQWLSRIIQVGAEPYQQQFMSFLSQTENEEENEQQLLIRKEVDKIIGASYQIGEPDEFSVKELEDDE</sequence>
<gene>
    <name evidence="1" type="ORF">HINF_LOCUS3767</name>
    <name evidence="2" type="ORF">HINF_LOCUS50433</name>
</gene>
<evidence type="ECO:0000313" key="2">
    <source>
        <dbReference type="EMBL" id="CAL6062868.1"/>
    </source>
</evidence>